<dbReference type="AlphaFoldDB" id="A0A323VDD2"/>
<evidence type="ECO:0000313" key="4">
    <source>
        <dbReference type="Proteomes" id="UP000247602"/>
    </source>
</evidence>
<feature type="transmembrane region" description="Helical" evidence="1">
    <location>
        <begin position="44"/>
        <end position="62"/>
    </location>
</feature>
<feature type="transmembrane region" description="Helical" evidence="1">
    <location>
        <begin position="102"/>
        <end position="124"/>
    </location>
</feature>
<proteinExistence type="predicted"/>
<comment type="caution">
    <text evidence="3">The sequence shown here is derived from an EMBL/GenBank/DDBJ whole genome shotgun (WGS) entry which is preliminary data.</text>
</comment>
<dbReference type="Proteomes" id="UP000580718">
    <property type="component" value="Unassembled WGS sequence"/>
</dbReference>
<accession>A0A323VDD2</accession>
<protein>
    <submittedName>
        <fullName evidence="3">Uncharacterized protein</fullName>
    </submittedName>
</protein>
<sequence length="209" mass="22013">MTAANPLSELRTGASPAEAESFAESRVRLATSGVTPPRLPMRRVLVLAATVLAVETAVLLVTDRSLHEVLLPGYLILMVAFGLVFCLGAVTVAGFAAGAAAAGLVLLVPGALLPLLGGAVLLALGCGFAPGWARVEAWQAAHSRPLTAEEEAAVGQRALDGGRSRGWSRGVRLRNYWRTDRVLAAFLVLSFHPLMAAFSLWFIDWSGGR</sequence>
<dbReference type="EMBL" id="JACIBU010000001">
    <property type="protein sequence ID" value="MBB3676109.1"/>
    <property type="molecule type" value="Genomic_DNA"/>
</dbReference>
<keyword evidence="4" id="KW-1185">Reference proteome</keyword>
<evidence type="ECO:0000313" key="3">
    <source>
        <dbReference type="EMBL" id="PZA22689.1"/>
    </source>
</evidence>
<evidence type="ECO:0000313" key="5">
    <source>
        <dbReference type="Proteomes" id="UP000580718"/>
    </source>
</evidence>
<feature type="transmembrane region" description="Helical" evidence="1">
    <location>
        <begin position="74"/>
        <end position="96"/>
    </location>
</feature>
<dbReference type="Proteomes" id="UP000247602">
    <property type="component" value="Unassembled WGS sequence"/>
</dbReference>
<keyword evidence="1" id="KW-0812">Transmembrane</keyword>
<reference evidence="3 4" key="1">
    <citation type="submission" date="2018-06" db="EMBL/GenBank/DDBJ databases">
        <title>Draft genome sequence of Modestobacter versicolor CP153-2.</title>
        <authorList>
            <person name="Gundlapally S.R."/>
        </authorList>
    </citation>
    <scope>NUCLEOTIDE SEQUENCE [LARGE SCALE GENOMIC DNA]</scope>
    <source>
        <strain evidence="3 4">CP153-2</strain>
    </source>
</reference>
<dbReference type="RefSeq" id="WP_110550990.1">
    <property type="nucleotide sequence ID" value="NZ_JACIBU010000001.1"/>
</dbReference>
<keyword evidence="1" id="KW-1133">Transmembrane helix</keyword>
<name>A0A323VDD2_9ACTN</name>
<evidence type="ECO:0000313" key="2">
    <source>
        <dbReference type="EMBL" id="MBB3676109.1"/>
    </source>
</evidence>
<dbReference type="EMBL" id="QKNV01000022">
    <property type="protein sequence ID" value="PZA22689.1"/>
    <property type="molecule type" value="Genomic_DNA"/>
</dbReference>
<reference evidence="2 5" key="2">
    <citation type="submission" date="2020-08" db="EMBL/GenBank/DDBJ databases">
        <title>Sequencing the genomes of 1000 actinobacteria strains.</title>
        <authorList>
            <person name="Klenk H.-P."/>
        </authorList>
    </citation>
    <scope>NUCLEOTIDE SEQUENCE [LARGE SCALE GENOMIC DNA]</scope>
    <source>
        <strain evidence="2 5">DSM 16678</strain>
    </source>
</reference>
<organism evidence="3 4">
    <name type="scientific">Modestobacter versicolor</name>
    <dbReference type="NCBI Taxonomy" id="429133"/>
    <lineage>
        <taxon>Bacteria</taxon>
        <taxon>Bacillati</taxon>
        <taxon>Actinomycetota</taxon>
        <taxon>Actinomycetes</taxon>
        <taxon>Geodermatophilales</taxon>
        <taxon>Geodermatophilaceae</taxon>
        <taxon>Modestobacter</taxon>
    </lineage>
</organism>
<feature type="transmembrane region" description="Helical" evidence="1">
    <location>
        <begin position="182"/>
        <end position="203"/>
    </location>
</feature>
<evidence type="ECO:0000256" key="1">
    <source>
        <dbReference type="SAM" id="Phobius"/>
    </source>
</evidence>
<keyword evidence="1" id="KW-0472">Membrane</keyword>
<dbReference type="OrthoDB" id="5197225at2"/>
<gene>
    <name evidence="3" type="ORF">DMO24_03680</name>
    <name evidence="2" type="ORF">FHX36_001844</name>
</gene>